<feature type="transmembrane region" description="Helical" evidence="1">
    <location>
        <begin position="99"/>
        <end position="120"/>
    </location>
</feature>
<reference evidence="3 4" key="1">
    <citation type="submission" date="2013-08" db="EMBL/GenBank/DDBJ databases">
        <authorList>
            <person name="Huang J."/>
            <person name="Wang G."/>
        </authorList>
    </citation>
    <scope>NUCLEOTIDE SEQUENCE [LARGE SCALE GENOMIC DNA]</scope>
    <source>
        <strain evidence="3 4">JSM 072002</strain>
    </source>
</reference>
<organism evidence="3 4">
    <name type="scientific">Pontibacillus litoralis JSM 072002</name>
    <dbReference type="NCBI Taxonomy" id="1385512"/>
    <lineage>
        <taxon>Bacteria</taxon>
        <taxon>Bacillati</taxon>
        <taxon>Bacillota</taxon>
        <taxon>Bacilli</taxon>
        <taxon>Bacillales</taxon>
        <taxon>Bacillaceae</taxon>
        <taxon>Pontibacillus</taxon>
    </lineage>
</organism>
<keyword evidence="1" id="KW-1133">Transmembrane helix</keyword>
<dbReference type="eggNOG" id="ENOG5032SBV">
    <property type="taxonomic scope" value="Bacteria"/>
</dbReference>
<evidence type="ECO:0000313" key="4">
    <source>
        <dbReference type="Proteomes" id="UP000030401"/>
    </source>
</evidence>
<protein>
    <recommendedName>
        <fullName evidence="2">DUF3899 domain-containing protein</fullName>
    </recommendedName>
</protein>
<evidence type="ECO:0000256" key="1">
    <source>
        <dbReference type="SAM" id="Phobius"/>
    </source>
</evidence>
<sequence>MHQVKNWVTLFIILLTTTFIFLTFSPYQQLVHYINVLFYVFLLLLIVCLFTYTKKNGFFDGVTFGFRRFYHIMKQDDLLDEWKEKRLPSEKVNISLYKVMQFQTIATGLLLVLLMCLYYLI</sequence>
<feature type="domain" description="DUF3899" evidence="2">
    <location>
        <begin position="34"/>
        <end position="115"/>
    </location>
</feature>
<feature type="transmembrane region" description="Helical" evidence="1">
    <location>
        <begin position="30"/>
        <end position="52"/>
    </location>
</feature>
<dbReference type="Proteomes" id="UP000030401">
    <property type="component" value="Unassembled WGS sequence"/>
</dbReference>
<dbReference type="EMBL" id="AVPG01000005">
    <property type="protein sequence ID" value="KGX87810.1"/>
    <property type="molecule type" value="Genomic_DNA"/>
</dbReference>
<accession>A0A0A5G9M0</accession>
<dbReference type="OrthoDB" id="2989943at2"/>
<proteinExistence type="predicted"/>
<gene>
    <name evidence="3" type="ORF">N784_13995</name>
</gene>
<evidence type="ECO:0000313" key="3">
    <source>
        <dbReference type="EMBL" id="KGX87810.1"/>
    </source>
</evidence>
<dbReference type="Pfam" id="PF13038">
    <property type="entry name" value="DUF3899"/>
    <property type="match status" value="1"/>
</dbReference>
<keyword evidence="4" id="KW-1185">Reference proteome</keyword>
<dbReference type="InterPro" id="IPR025007">
    <property type="entry name" value="DUF3899"/>
</dbReference>
<dbReference type="RefSeq" id="WP_036833096.1">
    <property type="nucleotide sequence ID" value="NZ_AVPG01000005.1"/>
</dbReference>
<feature type="transmembrane region" description="Helical" evidence="1">
    <location>
        <begin position="7"/>
        <end position="24"/>
    </location>
</feature>
<dbReference type="AlphaFoldDB" id="A0A0A5G9M0"/>
<comment type="caution">
    <text evidence="3">The sequence shown here is derived from an EMBL/GenBank/DDBJ whole genome shotgun (WGS) entry which is preliminary data.</text>
</comment>
<name>A0A0A5G9M0_9BACI</name>
<keyword evidence="1" id="KW-0472">Membrane</keyword>
<keyword evidence="1" id="KW-0812">Transmembrane</keyword>
<evidence type="ECO:0000259" key="2">
    <source>
        <dbReference type="Pfam" id="PF13038"/>
    </source>
</evidence>